<dbReference type="Pfam" id="PF02656">
    <property type="entry name" value="DUF202"/>
    <property type="match status" value="1"/>
</dbReference>
<gene>
    <name evidence="9" type="ORF">SCHPADRAFT_937199</name>
</gene>
<feature type="region of interest" description="Disordered" evidence="6">
    <location>
        <begin position="1"/>
        <end position="121"/>
    </location>
</feature>
<protein>
    <recommendedName>
        <fullName evidence="8">DUF202 domain-containing protein</fullName>
    </recommendedName>
</protein>
<keyword evidence="5 7" id="KW-0472">Membrane</keyword>
<evidence type="ECO:0000256" key="4">
    <source>
        <dbReference type="ARBA" id="ARBA00022989"/>
    </source>
</evidence>
<evidence type="ECO:0000256" key="5">
    <source>
        <dbReference type="ARBA" id="ARBA00023136"/>
    </source>
</evidence>
<organism evidence="9 10">
    <name type="scientific">Schizopora paradoxa</name>
    <dbReference type="NCBI Taxonomy" id="27342"/>
    <lineage>
        <taxon>Eukaryota</taxon>
        <taxon>Fungi</taxon>
        <taxon>Dikarya</taxon>
        <taxon>Basidiomycota</taxon>
        <taxon>Agaricomycotina</taxon>
        <taxon>Agaricomycetes</taxon>
        <taxon>Hymenochaetales</taxon>
        <taxon>Schizoporaceae</taxon>
        <taxon>Schizopora</taxon>
    </lineage>
</organism>
<reference evidence="9 10" key="1">
    <citation type="submission" date="2015-04" db="EMBL/GenBank/DDBJ databases">
        <title>Complete genome sequence of Schizopora paradoxa KUC8140, a cosmopolitan wood degrader in East Asia.</title>
        <authorList>
            <consortium name="DOE Joint Genome Institute"/>
            <person name="Min B."/>
            <person name="Park H."/>
            <person name="Jang Y."/>
            <person name="Kim J.-J."/>
            <person name="Kim K.H."/>
            <person name="Pangilinan J."/>
            <person name="Lipzen A."/>
            <person name="Riley R."/>
            <person name="Grigoriev I.V."/>
            <person name="Spatafora J.W."/>
            <person name="Choi I.-G."/>
        </authorList>
    </citation>
    <scope>NUCLEOTIDE SEQUENCE [LARGE SCALE GENOMIC DNA]</scope>
    <source>
        <strain evidence="9 10">KUC8140</strain>
    </source>
</reference>
<dbReference type="InterPro" id="IPR052053">
    <property type="entry name" value="IM_YidH-like"/>
</dbReference>
<feature type="transmembrane region" description="Helical" evidence="7">
    <location>
        <begin position="241"/>
        <end position="263"/>
    </location>
</feature>
<keyword evidence="4 7" id="KW-1133">Transmembrane helix</keyword>
<evidence type="ECO:0000256" key="2">
    <source>
        <dbReference type="ARBA" id="ARBA00022475"/>
    </source>
</evidence>
<comment type="subcellular location">
    <subcellularLocation>
        <location evidence="1">Cell membrane</location>
        <topology evidence="1">Multi-pass membrane protein</topology>
    </subcellularLocation>
</comment>
<accession>A0A0H2S6N2</accession>
<dbReference type="InterPro" id="IPR003807">
    <property type="entry name" value="DUF202"/>
</dbReference>
<feature type="compositionally biased region" description="Basic and acidic residues" evidence="6">
    <location>
        <begin position="7"/>
        <end position="19"/>
    </location>
</feature>
<dbReference type="AlphaFoldDB" id="A0A0H2S6N2"/>
<sequence>MATSSSKGKERADAHHIHDDDGDDDALSISKDGKDGAKAESAIAEVQPVLEDRNDNQPRSRPPSQRKLSPIDAPFDDDDEDYDKPHRCPPSSSSRNPNQGVSQNQNSNLESNNNSTHNHPNWLTRILPQALTRVLARVPAASLTLENSGSVARDHLASERTFLAYVRTSLAISSAGVALVQLFTIATARAGPAGQRIQQFARPLGAVTIFLGLVVLVIGAQRYFTTQHLLVAGRFPVARKTVIFLSALLACLVAVTFGILVAIPS</sequence>
<dbReference type="PANTHER" id="PTHR34187">
    <property type="entry name" value="FGR18P"/>
    <property type="match status" value="1"/>
</dbReference>
<dbReference type="InParanoid" id="A0A0H2S6N2"/>
<evidence type="ECO:0000259" key="8">
    <source>
        <dbReference type="Pfam" id="PF02656"/>
    </source>
</evidence>
<feature type="compositionally biased region" description="Low complexity" evidence="6">
    <location>
        <begin position="89"/>
        <end position="115"/>
    </location>
</feature>
<dbReference type="OrthoDB" id="199599at2759"/>
<keyword evidence="10" id="KW-1185">Reference proteome</keyword>
<feature type="domain" description="DUF202" evidence="8">
    <location>
        <begin position="153"/>
        <end position="228"/>
    </location>
</feature>
<keyword evidence="2" id="KW-1003">Cell membrane</keyword>
<evidence type="ECO:0000313" key="9">
    <source>
        <dbReference type="EMBL" id="KLO17343.1"/>
    </source>
</evidence>
<proteinExistence type="predicted"/>
<dbReference type="EMBL" id="KQ085906">
    <property type="protein sequence ID" value="KLO17343.1"/>
    <property type="molecule type" value="Genomic_DNA"/>
</dbReference>
<dbReference type="GO" id="GO:0005886">
    <property type="term" value="C:plasma membrane"/>
    <property type="evidence" value="ECO:0007669"/>
    <property type="project" value="UniProtKB-SubCell"/>
</dbReference>
<evidence type="ECO:0000256" key="1">
    <source>
        <dbReference type="ARBA" id="ARBA00004651"/>
    </source>
</evidence>
<feature type="transmembrane region" description="Helical" evidence="7">
    <location>
        <begin position="162"/>
        <end position="188"/>
    </location>
</feature>
<evidence type="ECO:0000313" key="10">
    <source>
        <dbReference type="Proteomes" id="UP000053477"/>
    </source>
</evidence>
<dbReference type="PANTHER" id="PTHR34187:SF2">
    <property type="entry name" value="DUF202 DOMAIN-CONTAINING PROTEIN"/>
    <property type="match status" value="1"/>
</dbReference>
<evidence type="ECO:0000256" key="6">
    <source>
        <dbReference type="SAM" id="MobiDB-lite"/>
    </source>
</evidence>
<feature type="transmembrane region" description="Helical" evidence="7">
    <location>
        <begin position="200"/>
        <end position="220"/>
    </location>
</feature>
<evidence type="ECO:0000256" key="3">
    <source>
        <dbReference type="ARBA" id="ARBA00022692"/>
    </source>
</evidence>
<dbReference type="Proteomes" id="UP000053477">
    <property type="component" value="Unassembled WGS sequence"/>
</dbReference>
<keyword evidence="3 7" id="KW-0812">Transmembrane</keyword>
<evidence type="ECO:0000256" key="7">
    <source>
        <dbReference type="SAM" id="Phobius"/>
    </source>
</evidence>
<name>A0A0H2S6N2_9AGAM</name>